<keyword evidence="4" id="KW-1185">Reference proteome</keyword>
<gene>
    <name evidence="3" type="ORF">BJ212DRAFT_1520841</name>
</gene>
<feature type="signal peptide" evidence="2">
    <location>
        <begin position="1"/>
        <end position="22"/>
    </location>
</feature>
<name>A0A9P7E5Z6_9AGAM</name>
<keyword evidence="1" id="KW-0472">Membrane</keyword>
<proteinExistence type="predicted"/>
<organism evidence="3 4">
    <name type="scientific">Suillus subaureus</name>
    <dbReference type="NCBI Taxonomy" id="48587"/>
    <lineage>
        <taxon>Eukaryota</taxon>
        <taxon>Fungi</taxon>
        <taxon>Dikarya</taxon>
        <taxon>Basidiomycota</taxon>
        <taxon>Agaricomycotina</taxon>
        <taxon>Agaricomycetes</taxon>
        <taxon>Agaricomycetidae</taxon>
        <taxon>Boletales</taxon>
        <taxon>Suillineae</taxon>
        <taxon>Suillaceae</taxon>
        <taxon>Suillus</taxon>
    </lineage>
</organism>
<keyword evidence="2" id="KW-0732">Signal</keyword>
<dbReference type="EMBL" id="JABBWG010000028">
    <property type="protein sequence ID" value="KAG1811741.1"/>
    <property type="molecule type" value="Genomic_DNA"/>
</dbReference>
<feature type="chain" id="PRO_5040156034" evidence="2">
    <location>
        <begin position="23"/>
        <end position="153"/>
    </location>
</feature>
<keyword evidence="1" id="KW-1133">Transmembrane helix</keyword>
<keyword evidence="1" id="KW-0812">Transmembrane</keyword>
<feature type="transmembrane region" description="Helical" evidence="1">
    <location>
        <begin position="38"/>
        <end position="57"/>
    </location>
</feature>
<dbReference type="OrthoDB" id="59699at2759"/>
<protein>
    <submittedName>
        <fullName evidence="3">Uncharacterized protein</fullName>
    </submittedName>
</protein>
<evidence type="ECO:0000313" key="3">
    <source>
        <dbReference type="EMBL" id="KAG1811741.1"/>
    </source>
</evidence>
<evidence type="ECO:0000256" key="2">
    <source>
        <dbReference type="SAM" id="SignalP"/>
    </source>
</evidence>
<sequence length="153" mass="17440">MPLPVLLALLLPFLALLWLTSPWLNERNAIADFSHRDQMMAHIIPVIVLFINFDALYDSEFAKLGNEGALRKDAKELVPKSAMESFMNGPELKHHICLPNMDEDAAGCRPLIECTTEALDDETLKQFIISTQQTHQELCIEYAVERQLPEPYF</sequence>
<accession>A0A9P7E5Z6</accession>
<comment type="caution">
    <text evidence="3">The sequence shown here is derived from an EMBL/GenBank/DDBJ whole genome shotgun (WGS) entry which is preliminary data.</text>
</comment>
<evidence type="ECO:0000313" key="4">
    <source>
        <dbReference type="Proteomes" id="UP000807769"/>
    </source>
</evidence>
<reference evidence="3" key="1">
    <citation type="journal article" date="2020" name="New Phytol.">
        <title>Comparative genomics reveals dynamic genome evolution in host specialist ectomycorrhizal fungi.</title>
        <authorList>
            <person name="Lofgren L.A."/>
            <person name="Nguyen N.H."/>
            <person name="Vilgalys R."/>
            <person name="Ruytinx J."/>
            <person name="Liao H.L."/>
            <person name="Branco S."/>
            <person name="Kuo A."/>
            <person name="LaButti K."/>
            <person name="Lipzen A."/>
            <person name="Andreopoulos W."/>
            <person name="Pangilinan J."/>
            <person name="Riley R."/>
            <person name="Hundley H."/>
            <person name="Na H."/>
            <person name="Barry K."/>
            <person name="Grigoriev I.V."/>
            <person name="Stajich J.E."/>
            <person name="Kennedy P.G."/>
        </authorList>
    </citation>
    <scope>NUCLEOTIDE SEQUENCE</scope>
    <source>
        <strain evidence="3">MN1</strain>
    </source>
</reference>
<evidence type="ECO:0000256" key="1">
    <source>
        <dbReference type="SAM" id="Phobius"/>
    </source>
</evidence>
<dbReference type="RefSeq" id="XP_041190162.1">
    <property type="nucleotide sequence ID" value="XM_041341700.1"/>
</dbReference>
<dbReference type="AlphaFoldDB" id="A0A9P7E5Z6"/>
<dbReference type="Proteomes" id="UP000807769">
    <property type="component" value="Unassembled WGS sequence"/>
</dbReference>
<dbReference type="GeneID" id="64635716"/>